<reference evidence="2 3" key="1">
    <citation type="journal article" date="2022" name="Allergy">
        <title>Genome assembly and annotation of Periplaneta americana reveal a comprehensive cockroach allergen profile.</title>
        <authorList>
            <person name="Wang L."/>
            <person name="Xiong Q."/>
            <person name="Saelim N."/>
            <person name="Wang L."/>
            <person name="Nong W."/>
            <person name="Wan A.T."/>
            <person name="Shi M."/>
            <person name="Liu X."/>
            <person name="Cao Q."/>
            <person name="Hui J.H.L."/>
            <person name="Sookrung N."/>
            <person name="Leung T.F."/>
            <person name="Tungtrongchitr A."/>
            <person name="Tsui S.K.W."/>
        </authorList>
    </citation>
    <scope>NUCLEOTIDE SEQUENCE [LARGE SCALE GENOMIC DNA]</scope>
    <source>
        <strain evidence="2">PWHHKU_190912</strain>
    </source>
</reference>
<feature type="compositionally biased region" description="Acidic residues" evidence="1">
    <location>
        <begin position="36"/>
        <end position="47"/>
    </location>
</feature>
<comment type="caution">
    <text evidence="2">The sequence shown here is derived from an EMBL/GenBank/DDBJ whole genome shotgun (WGS) entry which is preliminary data.</text>
</comment>
<sequence length="342" mass="38073">MADMQRRGAGERQEVTKEGRGGFEVRVCDMEKEGKEEEGEEEEEEENGLGSFATLPLVASYLTYPHHKDPGHLVTRNECTSAHSVLGIVPLSHICDIVHEGWPPKGNREVELKLRGIQSSIGTRIRCGFVDKASSRRAENPVVGSPEGKRPLGRPRHRWEDNIKMDLREMEYNRRDWINLAEPMAGLCEGGNEPAGSVKVFCKTTDSSAVAAVKSLPSEQLLDDILFIDSNFKIVSKSITLLESSNLQLSEALNIVDKVSQTVIQNNNSLISEKVKSTRLFSIDEIGDSEMVFGEMRPRIRHRLPGIHLMVGKNLGKTQPDIGPSGDRTRIRAQLQTGRQEP</sequence>
<keyword evidence="3" id="KW-1185">Reference proteome</keyword>
<evidence type="ECO:0000256" key="1">
    <source>
        <dbReference type="SAM" id="MobiDB-lite"/>
    </source>
</evidence>
<feature type="region of interest" description="Disordered" evidence="1">
    <location>
        <begin position="137"/>
        <end position="156"/>
    </location>
</feature>
<feature type="region of interest" description="Disordered" evidence="1">
    <location>
        <begin position="1"/>
        <end position="49"/>
    </location>
</feature>
<evidence type="ECO:0000313" key="2">
    <source>
        <dbReference type="EMBL" id="KAJ4443721.1"/>
    </source>
</evidence>
<proteinExistence type="predicted"/>
<feature type="compositionally biased region" description="Basic and acidic residues" evidence="1">
    <location>
        <begin position="1"/>
        <end position="35"/>
    </location>
</feature>
<organism evidence="2 3">
    <name type="scientific">Periplaneta americana</name>
    <name type="common">American cockroach</name>
    <name type="synonym">Blatta americana</name>
    <dbReference type="NCBI Taxonomy" id="6978"/>
    <lineage>
        <taxon>Eukaryota</taxon>
        <taxon>Metazoa</taxon>
        <taxon>Ecdysozoa</taxon>
        <taxon>Arthropoda</taxon>
        <taxon>Hexapoda</taxon>
        <taxon>Insecta</taxon>
        <taxon>Pterygota</taxon>
        <taxon>Neoptera</taxon>
        <taxon>Polyneoptera</taxon>
        <taxon>Dictyoptera</taxon>
        <taxon>Blattodea</taxon>
        <taxon>Blattoidea</taxon>
        <taxon>Blattidae</taxon>
        <taxon>Blattinae</taxon>
        <taxon>Periplaneta</taxon>
    </lineage>
</organism>
<gene>
    <name evidence="2" type="ORF">ANN_05396</name>
</gene>
<accession>A0ABQ8TCB3</accession>
<protein>
    <submittedName>
        <fullName evidence="2">Uncharacterized protein</fullName>
    </submittedName>
</protein>
<evidence type="ECO:0000313" key="3">
    <source>
        <dbReference type="Proteomes" id="UP001148838"/>
    </source>
</evidence>
<name>A0ABQ8TCB3_PERAM</name>
<dbReference type="Proteomes" id="UP001148838">
    <property type="component" value="Unassembled WGS sequence"/>
</dbReference>
<dbReference type="EMBL" id="JAJSOF020000013">
    <property type="protein sequence ID" value="KAJ4443721.1"/>
    <property type="molecule type" value="Genomic_DNA"/>
</dbReference>